<reference evidence="1" key="1">
    <citation type="submission" date="2004-02" db="EMBL/GenBank/DDBJ databases">
        <authorList>
            <consortium name="DOE Joint Genome Institute"/>
        </authorList>
    </citation>
    <scope>NUCLEOTIDE SEQUENCE [LARGE SCALE GENOMIC DNA]</scope>
    <source>
        <strain evidence="1">WH 8501</strain>
    </source>
</reference>
<dbReference type="GeneID" id="88769863"/>
<reference evidence="1" key="3">
    <citation type="submission" date="2016-12" db="EMBL/GenBank/DDBJ databases">
        <title>Annotation of the draft genome assembly of Crocosphaera watsonii WH 8501.</title>
        <authorList>
            <consortium name="US DOE Joint Genome Institute (JGI-ORNL)"/>
            <person name="Larimer F."/>
            <person name="Land M."/>
        </authorList>
    </citation>
    <scope>NUCLEOTIDE SEQUENCE</scope>
    <source>
        <strain evidence="1">WH 8501</strain>
    </source>
</reference>
<comment type="caution">
    <text evidence="1">The sequence shown here is derived from an EMBL/GenBank/DDBJ whole genome shotgun (WGS) entry which is preliminary data.</text>
</comment>
<keyword evidence="2" id="KW-1185">Reference proteome</keyword>
<dbReference type="EMBL" id="AADV02000005">
    <property type="protein sequence ID" value="EAM51368.1"/>
    <property type="molecule type" value="Genomic_DNA"/>
</dbReference>
<dbReference type="KEGG" id="cwa:CwatDRAFT_4490"/>
<dbReference type="Proteomes" id="UP000003922">
    <property type="component" value="Unassembled WGS sequence"/>
</dbReference>
<accession>Q4C5N9</accession>
<dbReference type="RefSeq" id="WP_007304882.1">
    <property type="nucleotide sequence ID" value="NZ_AADV02000005.1"/>
</dbReference>
<evidence type="ECO:0000313" key="2">
    <source>
        <dbReference type="Proteomes" id="UP000003922"/>
    </source>
</evidence>
<organism evidence="1 2">
    <name type="scientific">Crocosphaera watsonii WH 8501</name>
    <dbReference type="NCBI Taxonomy" id="165597"/>
    <lineage>
        <taxon>Bacteria</taxon>
        <taxon>Bacillati</taxon>
        <taxon>Cyanobacteriota</taxon>
        <taxon>Cyanophyceae</taxon>
        <taxon>Oscillatoriophycideae</taxon>
        <taxon>Chroococcales</taxon>
        <taxon>Aphanothecaceae</taxon>
        <taxon>Crocosphaera</taxon>
    </lineage>
</organism>
<proteinExistence type="predicted"/>
<evidence type="ECO:0000313" key="1">
    <source>
        <dbReference type="EMBL" id="EAM51368.1"/>
    </source>
</evidence>
<name>Q4C5N9_CROWT</name>
<sequence>MAKKKSLKAKLTRISRSKQKTDKPVYQRLIGIESKIEYHPFLEDWGNEYQSLLRRALNDRQKGISETEIEKSYQKKYNIQWAWADSLATNASSVFEQLTTAKQNQIELLETDVKSGFMKVGENLEALDNAYCNPTHSSTRNFKKKLLGVKSKLERLVRYWDGEVYG</sequence>
<gene>
    <name evidence="1" type="ORF">CwatDRAFT_4490</name>
</gene>
<reference evidence="1" key="2">
    <citation type="submission" date="2005-06" db="EMBL/GenBank/DDBJ databases">
        <title>Sequencing of the draft genome and assembly of Crocosphaera watsonii WH 8501.</title>
        <authorList>
            <consortium name="US DOE Joint Genome Institute (JGI-PGF)"/>
            <person name="Copeland A."/>
            <person name="Lucas S."/>
            <person name="Lapidus A."/>
            <person name="Barry K."/>
            <person name="Detter C."/>
            <person name="Glavina T."/>
            <person name="Hammon N."/>
            <person name="Israni S."/>
            <person name="Pitluck S."/>
            <person name="Richardson P."/>
        </authorList>
    </citation>
    <scope>NUCLEOTIDE SEQUENCE [LARGE SCALE GENOMIC DNA]</scope>
    <source>
        <strain evidence="1">WH 8501</strain>
    </source>
</reference>
<protein>
    <submittedName>
        <fullName evidence="1">Uncharacterized protein</fullName>
    </submittedName>
</protein>
<dbReference type="AlphaFoldDB" id="Q4C5N9"/>